<evidence type="ECO:0000313" key="9">
    <source>
        <dbReference type="EMBL" id="MCJ2380963.1"/>
    </source>
</evidence>
<dbReference type="Gene3D" id="3.30.950.10">
    <property type="entry name" value="Methyltransferase, Cobalt-precorrin-4 Transmethylase, Domain 2"/>
    <property type="match status" value="1"/>
</dbReference>
<dbReference type="InterPro" id="IPR003043">
    <property type="entry name" value="Uropor_MeTrfase_CS"/>
</dbReference>
<dbReference type="InterPro" id="IPR035996">
    <property type="entry name" value="4pyrrol_Methylase_sf"/>
</dbReference>
<dbReference type="PROSITE" id="PS00839">
    <property type="entry name" value="SUMT_1"/>
    <property type="match status" value="1"/>
</dbReference>
<evidence type="ECO:0000256" key="7">
    <source>
        <dbReference type="PIRNR" id="PIRNR036427"/>
    </source>
</evidence>
<keyword evidence="4 9" id="KW-0489">Methyltransferase</keyword>
<evidence type="ECO:0000259" key="8">
    <source>
        <dbReference type="Pfam" id="PF00590"/>
    </source>
</evidence>
<comment type="caution">
    <text evidence="9">The sequence shown here is derived from an EMBL/GenBank/DDBJ whole genome shotgun (WGS) entry which is preliminary data.</text>
</comment>
<evidence type="ECO:0000256" key="6">
    <source>
        <dbReference type="ARBA" id="ARBA00022691"/>
    </source>
</evidence>
<feature type="domain" description="Tetrapyrrole methylase" evidence="8">
    <location>
        <begin position="4"/>
        <end position="213"/>
    </location>
</feature>
<dbReference type="InterPro" id="IPR012382">
    <property type="entry name" value="CobI/CbiL"/>
</dbReference>
<accession>A0ABT0C1P6</accession>
<dbReference type="GO" id="GO:0030788">
    <property type="term" value="F:precorrin-2 C20-methyltransferase activity"/>
    <property type="evidence" value="ECO:0007669"/>
    <property type="project" value="UniProtKB-EC"/>
</dbReference>
<dbReference type="InterPro" id="IPR000878">
    <property type="entry name" value="4pyrrol_Mease"/>
</dbReference>
<keyword evidence="6" id="KW-0949">S-adenosyl-L-methionine</keyword>
<reference evidence="9 10" key="1">
    <citation type="submission" date="2022-03" db="EMBL/GenBank/DDBJ databases">
        <title>Parabacteroides sp. nov. isolated from swine feces.</title>
        <authorList>
            <person name="Bak J.E."/>
        </authorList>
    </citation>
    <scope>NUCLEOTIDE SEQUENCE [LARGE SCALE GENOMIC DNA]</scope>
    <source>
        <strain evidence="9 10">AGMB00274</strain>
    </source>
</reference>
<evidence type="ECO:0000256" key="1">
    <source>
        <dbReference type="ARBA" id="ARBA00004953"/>
    </source>
</evidence>
<gene>
    <name evidence="9" type="primary">cobI</name>
    <name evidence="9" type="ORF">MUN53_10130</name>
</gene>
<evidence type="ECO:0000256" key="5">
    <source>
        <dbReference type="ARBA" id="ARBA00022679"/>
    </source>
</evidence>
<dbReference type="Proteomes" id="UP001165444">
    <property type="component" value="Unassembled WGS sequence"/>
</dbReference>
<keyword evidence="3" id="KW-0169">Cobalamin biosynthesis</keyword>
<dbReference type="PIRSF" id="PIRSF036427">
    <property type="entry name" value="Precrrn-2_mtase"/>
    <property type="match status" value="1"/>
</dbReference>
<sequence length="236" mass="26452">MNRTITFVSLGPGEPELITLKGLKTLQQADRIFCPATLTTSGKQVSRAAHILRALEIKEEKIHTFVLPMSKDRQKAIEAYDQLLSDAIRALQEDKKVVIVAEGDAGFYTSIQYIYHQLEKQQIRVQRVPGIPAFIAAGATGGLHIVKQEERLMVIPGTATSDELDQLIRQGYNLVIMKLSACIEAVHTCIRQHPEAQFHYFENVGTEKEKYISDPAIIAQTDFPYFSLLIIQSIQS</sequence>
<dbReference type="SUPFAM" id="SSF53790">
    <property type="entry name" value="Tetrapyrrole methylase"/>
    <property type="match status" value="1"/>
</dbReference>
<comment type="similarity">
    <text evidence="2 7">Belongs to the precorrin methyltransferase family.</text>
</comment>
<dbReference type="InterPro" id="IPR014777">
    <property type="entry name" value="4pyrrole_Mease_sub1"/>
</dbReference>
<dbReference type="PANTHER" id="PTHR43467:SF2">
    <property type="entry name" value="COBALT-PRECORRIN-2 C(20)-METHYLTRANSFERASE"/>
    <property type="match status" value="1"/>
</dbReference>
<keyword evidence="5 9" id="KW-0808">Transferase</keyword>
<evidence type="ECO:0000313" key="10">
    <source>
        <dbReference type="Proteomes" id="UP001165444"/>
    </source>
</evidence>
<dbReference type="PANTHER" id="PTHR43467">
    <property type="entry name" value="COBALT-PRECORRIN-2 C(20)-METHYLTRANSFERASE"/>
    <property type="match status" value="1"/>
</dbReference>
<evidence type="ECO:0000256" key="3">
    <source>
        <dbReference type="ARBA" id="ARBA00022573"/>
    </source>
</evidence>
<dbReference type="Pfam" id="PF00590">
    <property type="entry name" value="TP_methylase"/>
    <property type="match status" value="1"/>
</dbReference>
<dbReference type="InterPro" id="IPR014776">
    <property type="entry name" value="4pyrrole_Mease_sub2"/>
</dbReference>
<dbReference type="NCBIfam" id="TIGR01467">
    <property type="entry name" value="cobI_cbiL"/>
    <property type="match status" value="1"/>
</dbReference>
<dbReference type="EMBL" id="JAKZMM010000023">
    <property type="protein sequence ID" value="MCJ2380963.1"/>
    <property type="molecule type" value="Genomic_DNA"/>
</dbReference>
<evidence type="ECO:0000256" key="2">
    <source>
        <dbReference type="ARBA" id="ARBA00005879"/>
    </source>
</evidence>
<dbReference type="GO" id="GO:0032259">
    <property type="term" value="P:methylation"/>
    <property type="evidence" value="ECO:0007669"/>
    <property type="project" value="UniProtKB-KW"/>
</dbReference>
<proteinExistence type="inferred from homology"/>
<dbReference type="RefSeq" id="WP_243325303.1">
    <property type="nucleotide sequence ID" value="NZ_JAKZMM010000023.1"/>
</dbReference>
<organism evidence="9 10">
    <name type="scientific">Parabacteroides faecalis</name>
    <dbReference type="NCBI Taxonomy" id="2924040"/>
    <lineage>
        <taxon>Bacteria</taxon>
        <taxon>Pseudomonadati</taxon>
        <taxon>Bacteroidota</taxon>
        <taxon>Bacteroidia</taxon>
        <taxon>Bacteroidales</taxon>
        <taxon>Tannerellaceae</taxon>
        <taxon>Parabacteroides</taxon>
    </lineage>
</organism>
<dbReference type="EC" id="2.1.1.130" evidence="9"/>
<dbReference type="CDD" id="cd11645">
    <property type="entry name" value="Precorrin_2_C20_MT"/>
    <property type="match status" value="1"/>
</dbReference>
<protein>
    <submittedName>
        <fullName evidence="9">Precorrin-2 C(20)-methyltransferase</fullName>
        <ecNumber evidence="9">2.1.1.130</ecNumber>
    </submittedName>
</protein>
<comment type="pathway">
    <text evidence="1">Cofactor biosynthesis; adenosylcobalamin biosynthesis.</text>
</comment>
<evidence type="ECO:0000256" key="4">
    <source>
        <dbReference type="ARBA" id="ARBA00022603"/>
    </source>
</evidence>
<dbReference type="InterPro" id="IPR006364">
    <property type="entry name" value="CobI/CbiL/CobIJ_dom"/>
</dbReference>
<dbReference type="Gene3D" id="3.40.1010.10">
    <property type="entry name" value="Cobalt-precorrin-4 Transmethylase, Domain 1"/>
    <property type="match status" value="1"/>
</dbReference>
<name>A0ABT0C1P6_9BACT</name>
<keyword evidence="10" id="KW-1185">Reference proteome</keyword>